<evidence type="ECO:0000259" key="8">
    <source>
        <dbReference type="Pfam" id="PF04565"/>
    </source>
</evidence>
<keyword evidence="3 9" id="KW-0808">Transferase</keyword>
<dbReference type="GO" id="GO:0003677">
    <property type="term" value="F:DNA binding"/>
    <property type="evidence" value="ECO:0007669"/>
    <property type="project" value="InterPro"/>
</dbReference>
<evidence type="ECO:0000259" key="7">
    <source>
        <dbReference type="Pfam" id="PF00562"/>
    </source>
</evidence>
<dbReference type="Gene3D" id="3.90.1800.10">
    <property type="entry name" value="RNA polymerase alpha subunit dimerisation domain"/>
    <property type="match status" value="1"/>
</dbReference>
<dbReference type="Gene3D" id="2.40.50.100">
    <property type="match status" value="1"/>
</dbReference>
<keyword evidence="5" id="KW-0804">Transcription</keyword>
<dbReference type="InterPro" id="IPR007645">
    <property type="entry name" value="RNA_pol_Rpb2_3"/>
</dbReference>
<dbReference type="GO" id="GO:0003899">
    <property type="term" value="F:DNA-directed RNA polymerase activity"/>
    <property type="evidence" value="ECO:0007669"/>
    <property type="project" value="UniProtKB-EC"/>
</dbReference>
<dbReference type="Gene3D" id="2.40.50.150">
    <property type="match status" value="1"/>
</dbReference>
<proteinExistence type="inferred from homology"/>
<dbReference type="SUPFAM" id="SSF64484">
    <property type="entry name" value="beta and beta-prime subunits of DNA dependent RNA-polymerase"/>
    <property type="match status" value="1"/>
</dbReference>
<evidence type="ECO:0000256" key="6">
    <source>
        <dbReference type="RuleBase" id="RU000434"/>
    </source>
</evidence>
<feature type="domain" description="DNA-directed RNA polymerase subunit 2 hybrid-binding" evidence="7">
    <location>
        <begin position="910"/>
        <end position="1313"/>
    </location>
</feature>
<keyword evidence="2 9" id="KW-0240">DNA-directed RNA polymerase</keyword>
<comment type="caution">
    <text evidence="9">The sequence shown here is derived from an EMBL/GenBank/DDBJ whole genome shotgun (WGS) entry which is preliminary data.</text>
</comment>
<name>A0A1V5ZNY6_9BACT</name>
<dbReference type="InterPro" id="IPR007120">
    <property type="entry name" value="DNA-dir_RNAP_su2_dom"/>
</dbReference>
<evidence type="ECO:0000256" key="4">
    <source>
        <dbReference type="ARBA" id="ARBA00022695"/>
    </source>
</evidence>
<comment type="similarity">
    <text evidence="6">Belongs to the RNA polymerase beta chain family.</text>
</comment>
<dbReference type="GO" id="GO:0000428">
    <property type="term" value="C:DNA-directed RNA polymerase complex"/>
    <property type="evidence" value="ECO:0007669"/>
    <property type="project" value="UniProtKB-KW"/>
</dbReference>
<evidence type="ECO:0000313" key="9">
    <source>
        <dbReference type="EMBL" id="OQB41574.1"/>
    </source>
</evidence>
<dbReference type="Gene3D" id="3.90.1110.10">
    <property type="entry name" value="RNA polymerase Rpb2, domain 2"/>
    <property type="match status" value="1"/>
</dbReference>
<dbReference type="Pfam" id="PF04565">
    <property type="entry name" value="RNA_pol_Rpb2_3"/>
    <property type="match status" value="1"/>
</dbReference>
<evidence type="ECO:0000256" key="2">
    <source>
        <dbReference type="ARBA" id="ARBA00022478"/>
    </source>
</evidence>
<organism evidence="9">
    <name type="scientific">candidate division CPR1 bacterium ADurb.Bin160</name>
    <dbReference type="NCBI Taxonomy" id="1852826"/>
    <lineage>
        <taxon>Bacteria</taxon>
        <taxon>candidate division CPR1</taxon>
    </lineage>
</organism>
<sequence>MIKVSLLRHYTQQVQKVSFPLINKDHPYALIYYPENGNFLTDYSKLGLRYLDFRHVVIPTTLFPKTKISNPIRSEFRKLKMASYASTMVYPSKVNIILDMSFYLKKVDEIYKPANYRQRAGILLKNTTIQMLNLIPGNYKKILLYSIDQTKEIKSFYDRKIFPFLKMMRDEEDLPFDDLLFCRMTDTKTLYRLLVKDKEYNLQRIFVYMKNIKYFDTKEELEEDSEKASEKVLSTIKDKNLVSKQNEDKLKDIIKTYLSVDQKQLNSVLNLKISEKQGEKTSSQPLAKKPEKNEKEELSRIAIASVLYRISGDINKSRNTAKSVDSKKIDSAIKVMSREYVDELLPFEKPLNMSLDEVIKQINIGEMTDNKYPGHLFRKRNLDFEINLQKDMTNAFKVLETKDIKINLQSLEIKDAEKKLGELSGSDFSILNATMEDEFGNIHKINMEIPKIKEDGTFRLYGRRKCLLNQIILCPISFPKRYMGKFESSYSIFHIWSRKLRGGNYLEMYIGSYTIPLFVLLSYYFGMENTIKLYDLKYEIREKMKKTEIGFKIDDDNFFVFENIDSDLKQELCRSISRLDLTHFKIQKEFGTKEFFNDLIIKMTGRVSSTYQIKMTFDNIVDPIAKQILINQQLPFELDRIIKYMAEKVVAGYLQDRNDISNQRIRNSEILVHLAQKQILAAYSTYREQILSGNKSAVLEIKPNKVLKDFINSEVLMDMEFSNPAEEMSVMTRVTPVGKYIGGIPTTEAFQLDARNVHPSYFGNIDPLDTPEGANIGIVQQLSIDAYITSSRGLIHTKPISNDEKSGVLGTSTALIPFVENNDGVRIMMSANQSRQALPLENPEPPYVQSGYETILTNVLSDNFIKRSPCNGKIIEITDTYISVKCADGKIEQIDITPRTLHSGTGKNTLSIFIPTVKQNIAVKKGQIIAEGSSIKNGIISQGRNILVGIMPYKGFNYEDGVVINEKLVSDKKLTSLHLIEEEIEIDNSDRISFFMDKINTVTNKGDHLLRKSIGEIEKMIGFDVDEESEEFISGQYIKKSGGGKIVNIEVFSNLENEDNFQSLKTIINKTNQKYKKPKNEKYTIKGKPIKGALIKYKIQQNLDISFGDKLCNRYGNKGIISLIEKDNLMPRTPWGESLDIVMNPLGILNRMNIGQLYEMYCGLIGKELYYRIMKLGPKKNEIANLLRSTIGVLDSTTGKKSSELLIQKILKMPENMFKEFYSQIYESKVFPIIIPPFKSPNYKLIQTVLKTLNLKPSYKLYLPEYNTHTSFNVAVGYMYIQKLEHLGDLKIHSRGTGPVTGKYLQPTQGKRRAGGQRVGESDSFAQIAYGSLYTLQELFGPLSDDQRTKNEIISEIITNGETEYRTPSTNPTRDLLQSYFISLMLEGE</sequence>
<dbReference type="GO" id="GO:0006351">
    <property type="term" value="P:DNA-templated transcription"/>
    <property type="evidence" value="ECO:0007669"/>
    <property type="project" value="InterPro"/>
</dbReference>
<dbReference type="InterPro" id="IPR014724">
    <property type="entry name" value="RNA_pol_RPB2_OB-fold"/>
</dbReference>
<dbReference type="Pfam" id="PF00562">
    <property type="entry name" value="RNA_pol_Rpb2_6"/>
    <property type="match status" value="1"/>
</dbReference>
<evidence type="ECO:0000256" key="1">
    <source>
        <dbReference type="ARBA" id="ARBA00012418"/>
    </source>
</evidence>
<keyword evidence="4 9" id="KW-0548">Nucleotidyltransferase</keyword>
<dbReference type="Gene3D" id="2.40.270.10">
    <property type="entry name" value="DNA-directed RNA polymerase, subunit 2, domain 6"/>
    <property type="match status" value="2"/>
</dbReference>
<dbReference type="Proteomes" id="UP000485621">
    <property type="component" value="Unassembled WGS sequence"/>
</dbReference>
<dbReference type="InterPro" id="IPR015712">
    <property type="entry name" value="DNA-dir_RNA_pol_su2"/>
</dbReference>
<protein>
    <recommendedName>
        <fullName evidence="1">DNA-directed RNA polymerase</fullName>
        <ecNumber evidence="1">2.7.7.6</ecNumber>
    </recommendedName>
</protein>
<evidence type="ECO:0000256" key="5">
    <source>
        <dbReference type="ARBA" id="ARBA00023163"/>
    </source>
</evidence>
<accession>A0A1V5ZNY6</accession>
<dbReference type="EC" id="2.7.7.6" evidence="1"/>
<dbReference type="InterPro" id="IPR037034">
    <property type="entry name" value="RNA_pol_Rpb2_2_sf"/>
</dbReference>
<dbReference type="EMBL" id="MWDB01000014">
    <property type="protein sequence ID" value="OQB41574.1"/>
    <property type="molecule type" value="Genomic_DNA"/>
</dbReference>
<dbReference type="Gene3D" id="3.90.1100.10">
    <property type="match status" value="2"/>
</dbReference>
<dbReference type="GO" id="GO:0032549">
    <property type="term" value="F:ribonucleoside binding"/>
    <property type="evidence" value="ECO:0007669"/>
    <property type="project" value="InterPro"/>
</dbReference>
<reference evidence="9" key="1">
    <citation type="submission" date="2017-02" db="EMBL/GenBank/DDBJ databases">
        <title>Delving into the versatile metabolic prowess of the omnipresent phylum Bacteroidetes.</title>
        <authorList>
            <person name="Nobu M.K."/>
            <person name="Mei R."/>
            <person name="Narihiro T."/>
            <person name="Kuroda K."/>
            <person name="Liu W.-T."/>
        </authorList>
    </citation>
    <scope>NUCLEOTIDE SEQUENCE</scope>
    <source>
        <strain evidence="9">ADurb.Bin160</strain>
    </source>
</reference>
<dbReference type="InterPro" id="IPR037033">
    <property type="entry name" value="DNA-dir_RNAP_su2_hyb_sf"/>
</dbReference>
<feature type="domain" description="RNA polymerase Rpb2" evidence="8">
    <location>
        <begin position="723"/>
        <end position="788"/>
    </location>
</feature>
<evidence type="ECO:0000256" key="3">
    <source>
        <dbReference type="ARBA" id="ARBA00022679"/>
    </source>
</evidence>
<gene>
    <name evidence="9" type="primary">rpoB_4</name>
    <name evidence="9" type="ORF">BWY04_00754</name>
</gene>
<dbReference type="PANTHER" id="PTHR20856">
    <property type="entry name" value="DNA-DIRECTED RNA POLYMERASE I SUBUNIT 2"/>
    <property type="match status" value="1"/>
</dbReference>